<dbReference type="InterPro" id="IPR027872">
    <property type="entry name" value="DUF4428"/>
</dbReference>
<dbReference type="EMBL" id="QOCV01000015">
    <property type="protein sequence ID" value="RHW53180.1"/>
    <property type="molecule type" value="Genomic_DNA"/>
</dbReference>
<dbReference type="Pfam" id="PF14471">
    <property type="entry name" value="DUF4428"/>
    <property type="match status" value="1"/>
</dbReference>
<organism evidence="2 3">
    <name type="scientific">Lactobacillus bombicola</name>
    <dbReference type="NCBI Taxonomy" id="1505723"/>
    <lineage>
        <taxon>Bacteria</taxon>
        <taxon>Bacillati</taxon>
        <taxon>Bacillota</taxon>
        <taxon>Bacilli</taxon>
        <taxon>Lactobacillales</taxon>
        <taxon>Lactobacillaceae</taxon>
        <taxon>Lactobacillus</taxon>
    </lineage>
</organism>
<evidence type="ECO:0000313" key="3">
    <source>
        <dbReference type="Proteomes" id="UP000265862"/>
    </source>
</evidence>
<sequence length="49" mass="5489">MAKKKCGICGKQLGFWDGKYPVKDGVICNSCFEKGDFYEGTAQKIYVSF</sequence>
<proteinExistence type="predicted"/>
<evidence type="ECO:0000259" key="1">
    <source>
        <dbReference type="Pfam" id="PF14471"/>
    </source>
</evidence>
<accession>A0A396SVA7</accession>
<gene>
    <name evidence="2" type="ORF">DS835_08015</name>
</gene>
<name>A0A396SVA7_9LACO</name>
<dbReference type="Proteomes" id="UP000265862">
    <property type="component" value="Unassembled WGS sequence"/>
</dbReference>
<evidence type="ECO:0000313" key="2">
    <source>
        <dbReference type="EMBL" id="RHW53180.1"/>
    </source>
</evidence>
<comment type="caution">
    <text evidence="2">The sequence shown here is derived from an EMBL/GenBank/DDBJ whole genome shotgun (WGS) entry which is preliminary data.</text>
</comment>
<feature type="domain" description="DUF4428" evidence="1">
    <location>
        <begin position="5"/>
        <end position="46"/>
    </location>
</feature>
<dbReference type="AlphaFoldDB" id="A0A396SVA7"/>
<dbReference type="RefSeq" id="WP_118898335.1">
    <property type="nucleotide sequence ID" value="NZ_QOCV01000015.1"/>
</dbReference>
<protein>
    <recommendedName>
        <fullName evidence="1">DUF4428 domain-containing protein</fullName>
    </recommendedName>
</protein>
<reference evidence="2 3" key="1">
    <citation type="submission" date="2018-07" db="EMBL/GenBank/DDBJ databases">
        <title>Genome sequences of six Lactobacillus spp. isolated from bumble bee guts.</title>
        <authorList>
            <person name="Motta E.V.S."/>
            <person name="Moran N.A."/>
        </authorList>
    </citation>
    <scope>NUCLEOTIDE SEQUENCE [LARGE SCALE GENOMIC DNA]</scope>
    <source>
        <strain evidence="2 3">OCC3</strain>
    </source>
</reference>